<gene>
    <name evidence="1" type="ORF">EVB55_140</name>
</gene>
<dbReference type="SUPFAM" id="SSF52540">
    <property type="entry name" value="P-loop containing nucleoside triphosphate hydrolases"/>
    <property type="match status" value="1"/>
</dbReference>
<evidence type="ECO:0000313" key="2">
    <source>
        <dbReference type="Proteomes" id="UP000605518"/>
    </source>
</evidence>
<dbReference type="Gene3D" id="3.40.50.300">
    <property type="entry name" value="P-loop containing nucleotide triphosphate hydrolases"/>
    <property type="match status" value="1"/>
</dbReference>
<accession>A0A7S5QYB5</accession>
<sequence length="211" mass="24791">MATPINLLVIEGLDRTGKDTLAERFHYETDAVCIEHNQFRDFTQKEYYETTRTMMRDPINQFVSEVTTAMAITEFMQVLTMIRRYEKDGLRDFCISRLFPSTVVFDAIRGIKNEVEDRIQTLLYNFERANGIQINMKLLTLLATKEVMKERGSTDKSFEIRNYDEIVKTYSKYTNEHASKRYLFKKAAVLNVSNMTKDETFESARTFLFTN</sequence>
<organism evidence="1 2">
    <name type="scientific">Rhizobium phage RHph_Y68</name>
    <dbReference type="NCBI Taxonomy" id="2509787"/>
    <lineage>
        <taxon>Viruses</taxon>
        <taxon>Duplodnaviria</taxon>
        <taxon>Heunggongvirae</taxon>
        <taxon>Uroviricota</taxon>
        <taxon>Caudoviricetes</taxon>
        <taxon>Pootjesviridae</taxon>
        <taxon>Staniewskivirinae</taxon>
        <taxon>Trinifflemingvirus</taxon>
        <taxon>Trinifflemingvirus Y68</taxon>
    </lineage>
</organism>
<evidence type="ECO:0000313" key="1">
    <source>
        <dbReference type="EMBL" id="QIG68075.1"/>
    </source>
</evidence>
<dbReference type="InterPro" id="IPR027417">
    <property type="entry name" value="P-loop_NTPase"/>
</dbReference>
<dbReference type="Proteomes" id="UP000605518">
    <property type="component" value="Segment"/>
</dbReference>
<name>A0A7S5QYB5_9CAUD</name>
<proteinExistence type="predicted"/>
<protein>
    <submittedName>
        <fullName evidence="1">Uncharacterized protein</fullName>
    </submittedName>
</protein>
<reference evidence="1" key="1">
    <citation type="submission" date="2020-01" db="EMBL/GenBank/DDBJ databases">
        <title>Patterns of diversity and host range of bacteriophage communities associated with bean-nodulatin bacteria.</title>
        <authorList>
            <person name="Vann Cauwenberghe J."/>
            <person name="Santamaria R.I."/>
            <person name="Bustos P."/>
            <person name="Juarez S."/>
            <person name="Gonzalez V."/>
        </authorList>
    </citation>
    <scope>NUCLEOTIDE SEQUENCE</scope>
</reference>
<dbReference type="EMBL" id="MN988486">
    <property type="protein sequence ID" value="QIG68075.1"/>
    <property type="molecule type" value="Genomic_DNA"/>
</dbReference>
<keyword evidence="2" id="KW-1185">Reference proteome</keyword>